<evidence type="ECO:0000256" key="1">
    <source>
        <dbReference type="ARBA" id="ARBA00023186"/>
    </source>
</evidence>
<sequence>MDTQAIDQFGQRLHGLLQQHPQGLSEHELLQRLREQQDVAVGEARLDDSLNLFQTHFILFHGLYRLRETLLAGKDETLRIHVLKIQLLPQREQDTQALGTHDPLRDYYLDWSNLERTSAADVEAMLGRFWQRYVRQDRRGEALRILELDAGADETAIRSQYRRLAMRHHPDRGGDTATLQAINEAAALLLGKGGNTP</sequence>
<protein>
    <submittedName>
        <fullName evidence="3">Molecular chaperone DnaJ</fullName>
    </submittedName>
</protein>
<dbReference type="CDD" id="cd06257">
    <property type="entry name" value="DnaJ"/>
    <property type="match status" value="1"/>
</dbReference>
<evidence type="ECO:0000313" key="3">
    <source>
        <dbReference type="EMBL" id="RRQ21356.1"/>
    </source>
</evidence>
<keyword evidence="4" id="KW-1185">Reference proteome</keyword>
<dbReference type="InterPro" id="IPR001623">
    <property type="entry name" value="DnaJ_domain"/>
</dbReference>
<dbReference type="SUPFAM" id="SSF46565">
    <property type="entry name" value="Chaperone J-domain"/>
    <property type="match status" value="1"/>
</dbReference>
<feature type="domain" description="J" evidence="2">
    <location>
        <begin position="141"/>
        <end position="195"/>
    </location>
</feature>
<keyword evidence="1" id="KW-0143">Chaperone</keyword>
<proteinExistence type="predicted"/>
<name>A0A426QI21_9GAMM</name>
<gene>
    <name evidence="3" type="ORF">D6C00_04985</name>
</gene>
<dbReference type="EMBL" id="QZMU01000001">
    <property type="protein sequence ID" value="RRQ21356.1"/>
    <property type="molecule type" value="Genomic_DNA"/>
</dbReference>
<dbReference type="InterPro" id="IPR036869">
    <property type="entry name" value="J_dom_sf"/>
</dbReference>
<evidence type="ECO:0000313" key="4">
    <source>
        <dbReference type="Proteomes" id="UP000287798"/>
    </source>
</evidence>
<accession>A0A426QI21</accession>
<dbReference type="Pfam" id="PF00226">
    <property type="entry name" value="DnaJ"/>
    <property type="match status" value="1"/>
</dbReference>
<organism evidence="3 4">
    <name type="scientific">Thiohalobacter thiocyanaticus</name>
    <dbReference type="NCBI Taxonomy" id="585455"/>
    <lineage>
        <taxon>Bacteria</taxon>
        <taxon>Pseudomonadati</taxon>
        <taxon>Pseudomonadota</taxon>
        <taxon>Gammaproteobacteria</taxon>
        <taxon>Thiohalobacterales</taxon>
        <taxon>Thiohalobacteraceae</taxon>
        <taxon>Thiohalobacter</taxon>
    </lineage>
</organism>
<dbReference type="OrthoDB" id="581986at2"/>
<dbReference type="SMART" id="SM00271">
    <property type="entry name" value="DnaJ"/>
    <property type="match status" value="1"/>
</dbReference>
<dbReference type="RefSeq" id="WP_125180593.1">
    <property type="nucleotide sequence ID" value="NZ_QZMU01000001.1"/>
</dbReference>
<dbReference type="PROSITE" id="PS50076">
    <property type="entry name" value="DNAJ_2"/>
    <property type="match status" value="1"/>
</dbReference>
<reference evidence="3 4" key="1">
    <citation type="journal article" date="2010" name="Int. J. Syst. Evol. Microbiol.">
        <title>Thiohalobacter thiocyanaticus gen. nov., sp. nov., a moderately halophilic, sulfur-oxidizing gammaproteobacterium from hypersaline lakes, that utilizes thiocyanate.</title>
        <authorList>
            <person name="Sorokin D.Y."/>
            <person name="Kovaleva O.L."/>
            <person name="Tourova T.P."/>
            <person name="Muyzer G."/>
        </authorList>
    </citation>
    <scope>NUCLEOTIDE SEQUENCE [LARGE SCALE GENOMIC DNA]</scope>
    <source>
        <strain evidence="3 4">Hrh1</strain>
    </source>
</reference>
<dbReference type="InterPro" id="IPR021059">
    <property type="entry name" value="DnaJ-related_N"/>
</dbReference>
<dbReference type="Gene3D" id="1.10.287.110">
    <property type="entry name" value="DnaJ domain"/>
    <property type="match status" value="1"/>
</dbReference>
<evidence type="ECO:0000259" key="2">
    <source>
        <dbReference type="PROSITE" id="PS50076"/>
    </source>
</evidence>
<dbReference type="AlphaFoldDB" id="A0A426QI21"/>
<dbReference type="Proteomes" id="UP000287798">
    <property type="component" value="Unassembled WGS sequence"/>
</dbReference>
<comment type="caution">
    <text evidence="3">The sequence shown here is derived from an EMBL/GenBank/DDBJ whole genome shotgun (WGS) entry which is preliminary data.</text>
</comment>
<dbReference type="Pfam" id="PF12339">
    <property type="entry name" value="DNAJ_related"/>
    <property type="match status" value="1"/>
</dbReference>